<keyword evidence="2" id="KW-1185">Reference proteome</keyword>
<dbReference type="Proteomes" id="UP000790377">
    <property type="component" value="Unassembled WGS sequence"/>
</dbReference>
<organism evidence="1 2">
    <name type="scientific">Hygrophoropsis aurantiaca</name>
    <dbReference type="NCBI Taxonomy" id="72124"/>
    <lineage>
        <taxon>Eukaryota</taxon>
        <taxon>Fungi</taxon>
        <taxon>Dikarya</taxon>
        <taxon>Basidiomycota</taxon>
        <taxon>Agaricomycotina</taxon>
        <taxon>Agaricomycetes</taxon>
        <taxon>Agaricomycetidae</taxon>
        <taxon>Boletales</taxon>
        <taxon>Coniophorineae</taxon>
        <taxon>Hygrophoropsidaceae</taxon>
        <taxon>Hygrophoropsis</taxon>
    </lineage>
</organism>
<gene>
    <name evidence="1" type="ORF">BJ138DRAFT_1119107</name>
</gene>
<proteinExistence type="predicted"/>
<dbReference type="EMBL" id="MU268369">
    <property type="protein sequence ID" value="KAH7904762.1"/>
    <property type="molecule type" value="Genomic_DNA"/>
</dbReference>
<name>A0ACB7ZVK2_9AGAM</name>
<evidence type="ECO:0000313" key="1">
    <source>
        <dbReference type="EMBL" id="KAH7904762.1"/>
    </source>
</evidence>
<protein>
    <submittedName>
        <fullName evidence="1">Uncharacterized protein</fullName>
    </submittedName>
</protein>
<accession>A0ACB7ZVK2</accession>
<comment type="caution">
    <text evidence="1">The sequence shown here is derived from an EMBL/GenBank/DDBJ whole genome shotgun (WGS) entry which is preliminary data.</text>
</comment>
<reference evidence="1" key="1">
    <citation type="journal article" date="2021" name="New Phytol.">
        <title>Evolutionary innovations through gain and loss of genes in the ectomycorrhizal Boletales.</title>
        <authorList>
            <person name="Wu G."/>
            <person name="Miyauchi S."/>
            <person name="Morin E."/>
            <person name="Kuo A."/>
            <person name="Drula E."/>
            <person name="Varga T."/>
            <person name="Kohler A."/>
            <person name="Feng B."/>
            <person name="Cao Y."/>
            <person name="Lipzen A."/>
            <person name="Daum C."/>
            <person name="Hundley H."/>
            <person name="Pangilinan J."/>
            <person name="Johnson J."/>
            <person name="Barry K."/>
            <person name="LaButti K."/>
            <person name="Ng V."/>
            <person name="Ahrendt S."/>
            <person name="Min B."/>
            <person name="Choi I.G."/>
            <person name="Park H."/>
            <person name="Plett J.M."/>
            <person name="Magnuson J."/>
            <person name="Spatafora J.W."/>
            <person name="Nagy L.G."/>
            <person name="Henrissat B."/>
            <person name="Grigoriev I.V."/>
            <person name="Yang Z.L."/>
            <person name="Xu J."/>
            <person name="Martin F.M."/>
        </authorList>
    </citation>
    <scope>NUCLEOTIDE SEQUENCE</scope>
    <source>
        <strain evidence="1">ATCC 28755</strain>
    </source>
</reference>
<evidence type="ECO:0000313" key="2">
    <source>
        <dbReference type="Proteomes" id="UP000790377"/>
    </source>
</evidence>
<sequence length="628" mass="72202">MSLRRRRFNIKRISCPYGGCRRIFKNQSALTQHTRAAHQHSFRTGHQAEEGPDEAPYRNGQINIIRDVHLKLDGRICDAQGHFIDPETPPTPLTTKGPDDWSPYRNRLEFETAEFIFTKAQMSAGKIDKLLHLWESHNPSMDITLPSQITMTSIMRLIIPKLATSHGAAFRSSMREIKNYDVFYRDPHVVIQKLLANPDFKDSIDYAPYREWETRPNGTYNRRWRDFMSADWAWDQADKIAENPATHGSAFVPIILGSDKTTVSVATGQNDYYPLYLSIGNVHNGVRRAHRNAVVLIGFLSIPKTSKEHTSDPSYRKFKKQLLHTSLSQILKTLAPAMSVPEVTRCGDGYYRCIIYGLGPYIADYEEQVVLAGIVRNWCGKCMAHPLDLANTGEPRTRELVDALTETVDFGTLWDQYGIIWEVVPFTNDFPRADIHELLAPDLLHQLIKGTFKDHLVTWVELYIKQEHNPKDAQRIMDDIDKRIAVAPHFAGLRRFPKGRGFSQWTGDDSKALMKVYLPAIEGYVPHEMMRAIRTFLEFCYIAHHDVITDDSLNDLKNALNQFHRYRQVFIDTEICEDFSLPRHHSLEHYESLITLFGAPNGLCSSITESKHIKAVKEPWWRSNNISR</sequence>